<evidence type="ECO:0000313" key="1">
    <source>
        <dbReference type="EMBL" id="GAG66840.1"/>
    </source>
</evidence>
<evidence type="ECO:0008006" key="2">
    <source>
        <dbReference type="Google" id="ProtNLM"/>
    </source>
</evidence>
<organism evidence="1">
    <name type="scientific">marine sediment metagenome</name>
    <dbReference type="NCBI Taxonomy" id="412755"/>
    <lineage>
        <taxon>unclassified sequences</taxon>
        <taxon>metagenomes</taxon>
        <taxon>ecological metagenomes</taxon>
    </lineage>
</organism>
<gene>
    <name evidence="1" type="ORF">S01H4_01083</name>
</gene>
<name>X0ZBB6_9ZZZZ</name>
<dbReference type="EMBL" id="BART01000181">
    <property type="protein sequence ID" value="GAG66840.1"/>
    <property type="molecule type" value="Genomic_DNA"/>
</dbReference>
<reference evidence="1" key="1">
    <citation type="journal article" date="2014" name="Front. Microbiol.">
        <title>High frequency of phylogenetically diverse reductive dehalogenase-homologous genes in deep subseafloor sedimentary metagenomes.</title>
        <authorList>
            <person name="Kawai M."/>
            <person name="Futagami T."/>
            <person name="Toyoda A."/>
            <person name="Takaki Y."/>
            <person name="Nishi S."/>
            <person name="Hori S."/>
            <person name="Arai W."/>
            <person name="Tsubouchi T."/>
            <person name="Morono Y."/>
            <person name="Uchiyama I."/>
            <person name="Ito T."/>
            <person name="Fujiyama A."/>
            <person name="Inagaki F."/>
            <person name="Takami H."/>
        </authorList>
    </citation>
    <scope>NUCLEOTIDE SEQUENCE</scope>
    <source>
        <strain evidence="1">Expedition CK06-06</strain>
    </source>
</reference>
<sequence length="52" mass="6264">KIVEPLTLKYYYEEQIRKLLQSNGLKIVEEMGYYDRRPISEGPELIFICKKK</sequence>
<feature type="non-terminal residue" evidence="1">
    <location>
        <position position="1"/>
    </location>
</feature>
<comment type="caution">
    <text evidence="1">The sequence shown here is derived from an EMBL/GenBank/DDBJ whole genome shotgun (WGS) entry which is preliminary data.</text>
</comment>
<proteinExistence type="predicted"/>
<accession>X0ZBB6</accession>
<protein>
    <recommendedName>
        <fullName evidence="2">Class I SAM-dependent methyltransferase</fullName>
    </recommendedName>
</protein>
<dbReference type="AlphaFoldDB" id="X0ZBB6"/>